<dbReference type="STRING" id="215637.A0A4Q0A2N3"/>
<evidence type="ECO:0000313" key="8">
    <source>
        <dbReference type="Proteomes" id="UP000268162"/>
    </source>
</evidence>
<dbReference type="GO" id="GO:0012505">
    <property type="term" value="C:endomembrane system"/>
    <property type="evidence" value="ECO:0007669"/>
    <property type="project" value="UniProtKB-SubCell"/>
</dbReference>
<organism evidence="7 8">
    <name type="scientific">Dimargaris cristalligena</name>
    <dbReference type="NCBI Taxonomy" id="215637"/>
    <lineage>
        <taxon>Eukaryota</taxon>
        <taxon>Fungi</taxon>
        <taxon>Fungi incertae sedis</taxon>
        <taxon>Zoopagomycota</taxon>
        <taxon>Kickxellomycotina</taxon>
        <taxon>Dimargaritomycetes</taxon>
        <taxon>Dimargaritales</taxon>
        <taxon>Dimargaritaceae</taxon>
        <taxon>Dimargaris</taxon>
    </lineage>
</organism>
<dbReference type="Pfam" id="PF12632">
    <property type="entry name" value="Vezatin"/>
    <property type="match status" value="1"/>
</dbReference>
<keyword evidence="3" id="KW-1133">Transmembrane helix</keyword>
<evidence type="ECO:0000259" key="6">
    <source>
        <dbReference type="Pfam" id="PF12632"/>
    </source>
</evidence>
<dbReference type="GO" id="GO:0017022">
    <property type="term" value="F:myosin binding"/>
    <property type="evidence" value="ECO:0007669"/>
    <property type="project" value="InterPro"/>
</dbReference>
<dbReference type="AlphaFoldDB" id="A0A4Q0A2N3"/>
<keyword evidence="2" id="KW-0812">Transmembrane</keyword>
<gene>
    <name evidence="7" type="ORF">BJ085DRAFT_37964</name>
</gene>
<keyword evidence="4" id="KW-0472">Membrane</keyword>
<protein>
    <recommendedName>
        <fullName evidence="6">Myosin-binding domain-containing protein</fullName>
    </recommendedName>
</protein>
<feature type="domain" description="Myosin-binding" evidence="6">
    <location>
        <begin position="190"/>
        <end position="351"/>
    </location>
</feature>
<evidence type="ECO:0000256" key="2">
    <source>
        <dbReference type="ARBA" id="ARBA00022692"/>
    </source>
</evidence>
<sequence length="550" mass="61490">MAEEIVYEDSPFAEYLLQVHGDELTTIPAVENEPDSTTWSPSVQAGFHRAIDFARRWFIPDRLFYESASASCIAHWNTVMEEQLWRSQLLQPTLSPHNYPASARTSSDVPIRSTRRYLSLCSRLFPTLVVRFPSLVKGSLLATLVGSIIGVRLFWDRRLPALSTPVPPRQWLTMVGSGLAGLSLLGLQGRWFQEQMQRALQQELTRLITACQIWDAQATRLLKTIQEIELVARGYRLLTPLPPVSRIELRGSRKQGLSLRQGLRSAIDQQYKEWQAHPLLSTMDTLDESYGATGQTNIDELDMPPVAFSGEENPAADPLTIQCLKDDLQNLYQYRRIWLLDLIVAHRASSSNSCRDMVQRVKAILQVVDVTVQNVKRIHQLGIEPDASGLAKTCPTDEKHPLLEHLSALNHTLRSIQAKIYLSTQEAHVSGQIHDGRREPGHLNQLQEYYTSIQTDIGQLSTQWEQGARALSALTNSLPSGLDQPAPCPESDSPRSENDVDESSPFTHDCLPVPDDDQGGIEQVFEAVAEKDDASIGRSSELSSSASDEK</sequence>
<dbReference type="EMBL" id="ML002257">
    <property type="protein sequence ID" value="RKP39622.1"/>
    <property type="molecule type" value="Genomic_DNA"/>
</dbReference>
<accession>A0A4Q0A2N3</accession>
<evidence type="ECO:0000256" key="1">
    <source>
        <dbReference type="ARBA" id="ARBA00004308"/>
    </source>
</evidence>
<keyword evidence="8" id="KW-1185">Reference proteome</keyword>
<comment type="subcellular location">
    <subcellularLocation>
        <location evidence="1">Endomembrane system</location>
    </subcellularLocation>
</comment>
<evidence type="ECO:0000256" key="5">
    <source>
        <dbReference type="SAM" id="MobiDB-lite"/>
    </source>
</evidence>
<dbReference type="InterPro" id="IPR026859">
    <property type="entry name" value="Myosin-bd"/>
</dbReference>
<feature type="region of interest" description="Disordered" evidence="5">
    <location>
        <begin position="476"/>
        <end position="550"/>
    </location>
</feature>
<proteinExistence type="predicted"/>
<evidence type="ECO:0000256" key="4">
    <source>
        <dbReference type="ARBA" id="ARBA00023136"/>
    </source>
</evidence>
<reference evidence="8" key="1">
    <citation type="journal article" date="2018" name="Nat. Microbiol.">
        <title>Leveraging single-cell genomics to expand the fungal tree of life.</title>
        <authorList>
            <person name="Ahrendt S.R."/>
            <person name="Quandt C.A."/>
            <person name="Ciobanu D."/>
            <person name="Clum A."/>
            <person name="Salamov A."/>
            <person name="Andreopoulos B."/>
            <person name="Cheng J.F."/>
            <person name="Woyke T."/>
            <person name="Pelin A."/>
            <person name="Henrissat B."/>
            <person name="Reynolds N.K."/>
            <person name="Benny G.L."/>
            <person name="Smith M.E."/>
            <person name="James T.Y."/>
            <person name="Grigoriev I.V."/>
        </authorList>
    </citation>
    <scope>NUCLEOTIDE SEQUENCE [LARGE SCALE GENOMIC DNA]</scope>
    <source>
        <strain evidence="8">RSA 468</strain>
    </source>
</reference>
<name>A0A4Q0A2N3_9FUNG</name>
<evidence type="ECO:0000313" key="7">
    <source>
        <dbReference type="EMBL" id="RKP39622.1"/>
    </source>
</evidence>
<evidence type="ECO:0000256" key="3">
    <source>
        <dbReference type="ARBA" id="ARBA00022989"/>
    </source>
</evidence>
<dbReference type="Proteomes" id="UP000268162">
    <property type="component" value="Unassembled WGS sequence"/>
</dbReference>
<feature type="compositionally biased region" description="Low complexity" evidence="5">
    <location>
        <begin position="536"/>
        <end position="550"/>
    </location>
</feature>